<dbReference type="RefSeq" id="WP_011792609.1">
    <property type="nucleotide sequence ID" value="NC_008751.1"/>
</dbReference>
<dbReference type="KEGG" id="dvl:Dvul_2018"/>
<dbReference type="PROSITE" id="PS51257">
    <property type="entry name" value="PROKAR_LIPOPROTEIN"/>
    <property type="match status" value="1"/>
</dbReference>
<dbReference type="Proteomes" id="UP000009173">
    <property type="component" value="Chromosome"/>
</dbReference>
<organism evidence="2 3">
    <name type="scientific">Nitratidesulfovibrio vulgaris (strain DP4)</name>
    <name type="common">Desulfovibrio vulgaris</name>
    <dbReference type="NCBI Taxonomy" id="391774"/>
    <lineage>
        <taxon>Bacteria</taxon>
        <taxon>Pseudomonadati</taxon>
        <taxon>Thermodesulfobacteriota</taxon>
        <taxon>Desulfovibrionia</taxon>
        <taxon>Desulfovibrionales</taxon>
        <taxon>Desulfovibrionaceae</taxon>
        <taxon>Nitratidesulfovibrio</taxon>
    </lineage>
</organism>
<evidence type="ECO:0000313" key="3">
    <source>
        <dbReference type="Proteomes" id="UP000009173"/>
    </source>
</evidence>
<feature type="compositionally biased region" description="Low complexity" evidence="1">
    <location>
        <begin position="144"/>
        <end position="157"/>
    </location>
</feature>
<accession>A0A0H3ABI1</accession>
<keyword evidence="2" id="KW-0449">Lipoprotein</keyword>
<reference evidence="3" key="1">
    <citation type="journal article" date="2009" name="Environ. Microbiol.">
        <title>Contribution of mobile genetic elements to Desulfovibrio vulgaris genome plasticity.</title>
        <authorList>
            <person name="Walker C.B."/>
            <person name="Stolyar S."/>
            <person name="Chivian D."/>
            <person name="Pinel N."/>
            <person name="Gabster J.A."/>
            <person name="Dehal P.S."/>
            <person name="He Z."/>
            <person name="Yang Z.K."/>
            <person name="Yen H.C."/>
            <person name="Zhou J."/>
            <person name="Wall J.D."/>
            <person name="Hazen T.C."/>
            <person name="Arkin A.P."/>
            <person name="Stahl D.A."/>
        </authorList>
    </citation>
    <scope>NUCLEOTIDE SEQUENCE [LARGE SCALE GENOMIC DNA]</scope>
    <source>
        <strain evidence="3">DP4</strain>
    </source>
</reference>
<proteinExistence type="predicted"/>
<evidence type="ECO:0000256" key="1">
    <source>
        <dbReference type="SAM" id="MobiDB-lite"/>
    </source>
</evidence>
<protein>
    <submittedName>
        <fullName evidence="2">Lipoprotein, putative</fullName>
    </submittedName>
</protein>
<evidence type="ECO:0000313" key="2">
    <source>
        <dbReference type="EMBL" id="ABM29034.1"/>
    </source>
</evidence>
<sequence precursor="true">MMRHRGVMLFLLCLPVLLVACAPRYVADPLPAWNACLAGCARDDETGRLIRRGCLQGCEMALATFPFAESVYAGRQPCEAALGRFDVEGLLRTLDARCMQEGTQVHRRRGCRDGVRLFYGNMVPEMCVGDADVNVSTKPPVALANDGAASADGAEAEVVTQGEQAPVAPEGVRADAPEGD</sequence>
<dbReference type="AlphaFoldDB" id="A0A0H3ABI1"/>
<name>A0A0H3ABI1_NITV4</name>
<dbReference type="HOGENOM" id="CLU_1501213_0_0_7"/>
<gene>
    <name evidence="2" type="ordered locus">Dvul_2018</name>
</gene>
<feature type="region of interest" description="Disordered" evidence="1">
    <location>
        <begin position="144"/>
        <end position="180"/>
    </location>
</feature>
<dbReference type="EMBL" id="CP000527">
    <property type="protein sequence ID" value="ABM29034.1"/>
    <property type="molecule type" value="Genomic_DNA"/>
</dbReference>